<gene>
    <name evidence="1" type="ORF">BLL36_18270</name>
</gene>
<dbReference type="Proteomes" id="UP000189295">
    <property type="component" value="Unassembled WGS sequence"/>
</dbReference>
<organism evidence="1 2">
    <name type="scientific">Pseudomonas cedrina subsp. cedrina</name>
    <dbReference type="NCBI Taxonomy" id="76762"/>
    <lineage>
        <taxon>Bacteria</taxon>
        <taxon>Pseudomonadati</taxon>
        <taxon>Pseudomonadota</taxon>
        <taxon>Gammaproteobacteria</taxon>
        <taxon>Pseudomonadales</taxon>
        <taxon>Pseudomonadaceae</taxon>
        <taxon>Pseudomonas</taxon>
    </lineage>
</organism>
<name>A0A1V2K5A4_PSECE</name>
<evidence type="ECO:0000313" key="1">
    <source>
        <dbReference type="EMBL" id="ONH52903.1"/>
    </source>
</evidence>
<reference evidence="1 2" key="1">
    <citation type="submission" date="2016-10" db="EMBL/GenBank/DDBJ databases">
        <title>Pseudomonas lactis sp. nov. and Pseudomonas paralactis sp. nov., isolated from bovine raw milk.</title>
        <authorList>
            <person name="Von Neubeck M."/>
            <person name="Huptas C."/>
            <person name="Glueck C."/>
            <person name="Krewinkel M."/>
            <person name="Stoeckel M."/>
            <person name="Stressler T."/>
            <person name="Fischer L."/>
            <person name="Hinrichs J."/>
            <person name="Scherer S."/>
            <person name="Wenning M."/>
        </authorList>
    </citation>
    <scope>NUCLEOTIDE SEQUENCE [LARGE SCALE GENOMIC DNA]</scope>
    <source>
        <strain evidence="1 2">DSM 17516</strain>
    </source>
</reference>
<sequence length="70" mass="7836">MANQARGQRDYLLSVAAIRIAPLQDAADLDEATTAEVALLKKWKQYRVAVNRVPDQPDYPLSITWPVEPS</sequence>
<proteinExistence type="predicted"/>
<dbReference type="EMBL" id="MNPW01000008">
    <property type="protein sequence ID" value="ONH52903.1"/>
    <property type="molecule type" value="Genomic_DNA"/>
</dbReference>
<protein>
    <recommendedName>
        <fullName evidence="3">Phage tail protein</fullName>
    </recommendedName>
</protein>
<accession>A0A1V2K5A4</accession>
<dbReference type="AlphaFoldDB" id="A0A1V2K5A4"/>
<evidence type="ECO:0000313" key="2">
    <source>
        <dbReference type="Proteomes" id="UP000189295"/>
    </source>
</evidence>
<dbReference type="InterPro" id="IPR003458">
    <property type="entry name" value="Phage_T4_Gp38_tail_assem"/>
</dbReference>
<comment type="caution">
    <text evidence="1">The sequence shown here is derived from an EMBL/GenBank/DDBJ whole genome shotgun (WGS) entry which is preliminary data.</text>
</comment>
<evidence type="ECO:0008006" key="3">
    <source>
        <dbReference type="Google" id="ProtNLM"/>
    </source>
</evidence>
<dbReference type="Pfam" id="PF02413">
    <property type="entry name" value="Caudo_TAP"/>
    <property type="match status" value="1"/>
</dbReference>